<evidence type="ECO:0000256" key="9">
    <source>
        <dbReference type="RuleBase" id="RU363032"/>
    </source>
</evidence>
<accession>A0A0F5YCC9</accession>
<evidence type="ECO:0000256" key="1">
    <source>
        <dbReference type="ARBA" id="ARBA00004651"/>
    </source>
</evidence>
<reference evidence="11 12" key="1">
    <citation type="submission" date="2015-06" db="EMBL/GenBank/DDBJ databases">
        <title>Draft genome assembly of filamentous brackish cyanobacterium Limnoraphis robusta strain CS-951.</title>
        <authorList>
            <person name="Willis A."/>
            <person name="Parks M."/>
            <person name="Burford M.A."/>
        </authorList>
    </citation>
    <scope>NUCLEOTIDE SEQUENCE [LARGE SCALE GENOMIC DNA]</scope>
    <source>
        <strain evidence="11 12">CS-951</strain>
    </source>
</reference>
<keyword evidence="5 9" id="KW-0812">Transmembrane</keyword>
<dbReference type="OrthoDB" id="9805999at2"/>
<feature type="transmembrane region" description="Helical" evidence="9">
    <location>
        <begin position="125"/>
        <end position="145"/>
    </location>
</feature>
<feature type="transmembrane region" description="Helical" evidence="9">
    <location>
        <begin position="93"/>
        <end position="113"/>
    </location>
</feature>
<keyword evidence="6" id="KW-0029">Amino-acid transport</keyword>
<evidence type="ECO:0000256" key="4">
    <source>
        <dbReference type="ARBA" id="ARBA00022475"/>
    </source>
</evidence>
<feature type="transmembrane region" description="Helical" evidence="9">
    <location>
        <begin position="179"/>
        <end position="197"/>
    </location>
</feature>
<keyword evidence="4" id="KW-1003">Cell membrane</keyword>
<dbReference type="PROSITE" id="PS50928">
    <property type="entry name" value="ABC_TM1"/>
    <property type="match status" value="1"/>
</dbReference>
<evidence type="ECO:0000256" key="6">
    <source>
        <dbReference type="ARBA" id="ARBA00022970"/>
    </source>
</evidence>
<dbReference type="Proteomes" id="UP000033607">
    <property type="component" value="Unassembled WGS sequence"/>
</dbReference>
<keyword evidence="8 9" id="KW-0472">Membrane</keyword>
<dbReference type="Pfam" id="PF00528">
    <property type="entry name" value="BPD_transp_1"/>
    <property type="match status" value="1"/>
</dbReference>
<keyword evidence="7 9" id="KW-1133">Transmembrane helix</keyword>
<organism evidence="11 12">
    <name type="scientific">Limnoraphis robusta CS-951</name>
    <dbReference type="NCBI Taxonomy" id="1637645"/>
    <lineage>
        <taxon>Bacteria</taxon>
        <taxon>Bacillati</taxon>
        <taxon>Cyanobacteriota</taxon>
        <taxon>Cyanophyceae</taxon>
        <taxon>Oscillatoriophycideae</taxon>
        <taxon>Oscillatoriales</taxon>
        <taxon>Sirenicapillariaceae</taxon>
        <taxon>Limnoraphis</taxon>
    </lineage>
</organism>
<feature type="transmembrane region" description="Helical" evidence="9">
    <location>
        <begin position="357"/>
        <end position="379"/>
    </location>
</feature>
<feature type="transmembrane region" description="Helical" evidence="9">
    <location>
        <begin position="20"/>
        <end position="41"/>
    </location>
</feature>
<dbReference type="AlphaFoldDB" id="A0A0F5YCC9"/>
<protein>
    <submittedName>
        <fullName evidence="11">Amino acid ABC transporter permease</fullName>
    </submittedName>
</protein>
<dbReference type="PATRIC" id="fig|1637645.4.peg.1822"/>
<evidence type="ECO:0000256" key="8">
    <source>
        <dbReference type="ARBA" id="ARBA00023136"/>
    </source>
</evidence>
<keyword evidence="3 9" id="KW-0813">Transport</keyword>
<evidence type="ECO:0000256" key="3">
    <source>
        <dbReference type="ARBA" id="ARBA00022448"/>
    </source>
</evidence>
<dbReference type="GO" id="GO:0043190">
    <property type="term" value="C:ATP-binding cassette (ABC) transporter complex"/>
    <property type="evidence" value="ECO:0007669"/>
    <property type="project" value="InterPro"/>
</dbReference>
<proteinExistence type="inferred from homology"/>
<evidence type="ECO:0000313" key="11">
    <source>
        <dbReference type="EMBL" id="KKD36541.1"/>
    </source>
</evidence>
<dbReference type="PANTHER" id="PTHR30614">
    <property type="entry name" value="MEMBRANE COMPONENT OF AMINO ACID ABC TRANSPORTER"/>
    <property type="match status" value="1"/>
</dbReference>
<dbReference type="PANTHER" id="PTHR30614:SF37">
    <property type="entry name" value="AMINO-ACID ABC TRANSPORTER PERMEASE PROTEIN YHDX-RELATED"/>
    <property type="match status" value="1"/>
</dbReference>
<dbReference type="GO" id="GO:0022857">
    <property type="term" value="F:transmembrane transporter activity"/>
    <property type="evidence" value="ECO:0007669"/>
    <property type="project" value="InterPro"/>
</dbReference>
<feature type="transmembrane region" description="Helical" evidence="9">
    <location>
        <begin position="255"/>
        <end position="273"/>
    </location>
</feature>
<feature type="domain" description="ABC transmembrane type-1" evidence="10">
    <location>
        <begin position="87"/>
        <end position="372"/>
    </location>
</feature>
<sequence length="388" mass="43526">MTMNTTPKTPLWRDDRFWKIALQVIVLIAVLSLFTLLGTNLSRNLQQTGGTVFNFNFLNSTAGFGIGESLIPYQPTDNYSQVLLAGLINSLRVMFFGMILTTLLGVTAGITYFSDNWLLRQMTICYVEVVRNTPLLLQLMFWYGIFLKLPSIEQTAQFFNFIYLNQRGVFVPWPSGNAVWFWLAVLLISAIASILIWRWRTKIMVEQGKSGQPQLTLLWIIGIAAIFIIIFGLGWQRPIPSENGRTIEGGLRMTIEFTTLLVGLVVYTGAYIAEIVRSGIQSVAKGQWEAARSLGLRPGLVMRLVVFPQALRVIIPPLNSQYLNLAKNSSLAIAVAYPDIYSVANTTFNQSGRVVEVMLIIMATYLTIDLLISIAMNGLNRAVQLRER</sequence>
<evidence type="ECO:0000256" key="7">
    <source>
        <dbReference type="ARBA" id="ARBA00022989"/>
    </source>
</evidence>
<evidence type="ECO:0000259" key="10">
    <source>
        <dbReference type="PROSITE" id="PS50928"/>
    </source>
</evidence>
<dbReference type="CDD" id="cd06261">
    <property type="entry name" value="TM_PBP2"/>
    <property type="match status" value="1"/>
</dbReference>
<dbReference type="InterPro" id="IPR010065">
    <property type="entry name" value="AA_ABC_transptr_permease_3TM"/>
</dbReference>
<dbReference type="Gene3D" id="1.10.3720.10">
    <property type="entry name" value="MetI-like"/>
    <property type="match status" value="1"/>
</dbReference>
<evidence type="ECO:0000313" key="12">
    <source>
        <dbReference type="Proteomes" id="UP000033607"/>
    </source>
</evidence>
<dbReference type="InterPro" id="IPR043429">
    <property type="entry name" value="ArtM/GltK/GlnP/TcyL/YhdX-like"/>
</dbReference>
<evidence type="ECO:0000256" key="5">
    <source>
        <dbReference type="ARBA" id="ARBA00022692"/>
    </source>
</evidence>
<dbReference type="InterPro" id="IPR000515">
    <property type="entry name" value="MetI-like"/>
</dbReference>
<name>A0A0F5YCC9_9CYAN</name>
<dbReference type="GO" id="GO:0006865">
    <property type="term" value="P:amino acid transport"/>
    <property type="evidence" value="ECO:0007669"/>
    <property type="project" value="UniProtKB-KW"/>
</dbReference>
<comment type="subcellular location">
    <subcellularLocation>
        <location evidence="1 9">Cell membrane</location>
        <topology evidence="1 9">Multi-pass membrane protein</topology>
    </subcellularLocation>
</comment>
<comment type="similarity">
    <text evidence="2">Belongs to the binding-protein-dependent transport system permease family. HisMQ subfamily.</text>
</comment>
<dbReference type="EMBL" id="LATL02000090">
    <property type="protein sequence ID" value="KKD36541.1"/>
    <property type="molecule type" value="Genomic_DNA"/>
</dbReference>
<evidence type="ECO:0000256" key="2">
    <source>
        <dbReference type="ARBA" id="ARBA00010072"/>
    </source>
</evidence>
<feature type="transmembrane region" description="Helical" evidence="9">
    <location>
        <begin position="53"/>
        <end position="73"/>
    </location>
</feature>
<feature type="transmembrane region" description="Helical" evidence="9">
    <location>
        <begin position="217"/>
        <end position="235"/>
    </location>
</feature>
<dbReference type="InterPro" id="IPR035906">
    <property type="entry name" value="MetI-like_sf"/>
</dbReference>
<dbReference type="NCBIfam" id="TIGR01726">
    <property type="entry name" value="HEQRo_perm_3TM"/>
    <property type="match status" value="1"/>
</dbReference>
<dbReference type="SUPFAM" id="SSF161098">
    <property type="entry name" value="MetI-like"/>
    <property type="match status" value="1"/>
</dbReference>
<dbReference type="RefSeq" id="WP_046280207.1">
    <property type="nucleotide sequence ID" value="NZ_LATL02000090.1"/>
</dbReference>
<comment type="caution">
    <text evidence="11">The sequence shown here is derived from an EMBL/GenBank/DDBJ whole genome shotgun (WGS) entry which is preliminary data.</text>
</comment>
<gene>
    <name evidence="11" type="ORF">WN50_19280</name>
</gene>